<feature type="site" description="Interaction with DNA" evidence="8">
    <location>
        <position position="151"/>
    </location>
</feature>
<dbReference type="GO" id="GO:0046872">
    <property type="term" value="F:metal ion binding"/>
    <property type="evidence" value="ECO:0007669"/>
    <property type="project" value="UniProtKB-KW"/>
</dbReference>
<accession>A0A433V7V9</accession>
<evidence type="ECO:0000256" key="5">
    <source>
        <dbReference type="ARBA" id="ARBA00023029"/>
    </source>
</evidence>
<dbReference type="InterPro" id="IPR028612">
    <property type="entry name" value="Topoisom_1_IA"/>
</dbReference>
<proteinExistence type="inferred from homology"/>
<dbReference type="InterPro" id="IPR000380">
    <property type="entry name" value="Topo_IA"/>
</dbReference>
<evidence type="ECO:0000259" key="11">
    <source>
        <dbReference type="PROSITE" id="PS52039"/>
    </source>
</evidence>
<evidence type="ECO:0000256" key="3">
    <source>
        <dbReference type="ARBA" id="ARBA00022723"/>
    </source>
</evidence>
<comment type="function">
    <text evidence="8">Releases the supercoiling and torsional tension of DNA, which is introduced during the DNA replication and transcription, by transiently cleaving and rejoining one strand of the DNA duplex. Introduces a single-strand break via transesterification at a target site in duplex DNA. The scissile phosphodiester is attacked by the catalytic tyrosine of the enzyme, resulting in the formation of a DNA-(5'-phosphotyrosyl)-enzyme intermediate and the expulsion of a 3'-OH DNA strand. The free DNA strand then undergoes passage around the unbroken strand, thus removing DNA supercoils. Finally, in the religation step, the DNA 3'-OH attacks the covalent intermediate to expel the active-site tyrosine and restore the DNA phosphodiester backbone.</text>
</comment>
<dbReference type="GO" id="GO:0003917">
    <property type="term" value="F:DNA topoisomerase type I (single strand cut, ATP-independent) activity"/>
    <property type="evidence" value="ECO:0007669"/>
    <property type="project" value="UniProtKB-UniRule"/>
</dbReference>
<dbReference type="InterPro" id="IPR013497">
    <property type="entry name" value="Topo_IA_cen"/>
</dbReference>
<comment type="caution">
    <text evidence="12">The sequence shown here is derived from an EMBL/GenBank/DDBJ whole genome shotgun (WGS) entry which is preliminary data.</text>
</comment>
<dbReference type="SUPFAM" id="SSF56712">
    <property type="entry name" value="Prokaryotic type I DNA topoisomerase"/>
    <property type="match status" value="1"/>
</dbReference>
<keyword evidence="5 8" id="KW-0799">Topoisomerase</keyword>
<dbReference type="InterPro" id="IPR023405">
    <property type="entry name" value="Topo_IA_core_domain"/>
</dbReference>
<feature type="site" description="Interaction with DNA" evidence="8">
    <location>
        <position position="142"/>
    </location>
</feature>
<feature type="site" description="Interaction with DNA" evidence="8">
    <location>
        <position position="316"/>
    </location>
</feature>
<organism evidence="12 13">
    <name type="scientific">Dulcicalothrix desertica PCC 7102</name>
    <dbReference type="NCBI Taxonomy" id="232991"/>
    <lineage>
        <taxon>Bacteria</taxon>
        <taxon>Bacillati</taxon>
        <taxon>Cyanobacteriota</taxon>
        <taxon>Cyanophyceae</taxon>
        <taxon>Nostocales</taxon>
        <taxon>Calotrichaceae</taxon>
        <taxon>Dulcicalothrix</taxon>
    </lineage>
</organism>
<dbReference type="Gene3D" id="1.10.290.10">
    <property type="entry name" value="Topoisomerase I, domain 4"/>
    <property type="match status" value="1"/>
</dbReference>
<dbReference type="Proteomes" id="UP000271624">
    <property type="component" value="Unassembled WGS sequence"/>
</dbReference>
<dbReference type="Gene3D" id="3.40.50.140">
    <property type="match status" value="1"/>
</dbReference>
<comment type="subunit">
    <text evidence="8">Monomer.</text>
</comment>
<dbReference type="Pfam" id="PF01131">
    <property type="entry name" value="Topoisom_bac"/>
    <property type="match status" value="1"/>
</dbReference>
<name>A0A433V7V9_9CYAN</name>
<keyword evidence="7 8" id="KW-0413">Isomerase</keyword>
<protein>
    <recommendedName>
        <fullName evidence="8">DNA topoisomerase 1</fullName>
        <ecNumber evidence="8">5.6.2.1</ecNumber>
    </recommendedName>
    <alternativeName>
        <fullName evidence="8">DNA topoisomerase I</fullName>
    </alternativeName>
</protein>
<feature type="region of interest" description="Interaction with DNA" evidence="8">
    <location>
        <begin position="166"/>
        <end position="171"/>
    </location>
</feature>
<evidence type="ECO:0000256" key="8">
    <source>
        <dbReference type="HAMAP-Rule" id="MF_00952"/>
    </source>
</evidence>
<dbReference type="PANTHER" id="PTHR42785">
    <property type="entry name" value="DNA TOPOISOMERASE, TYPE IA, CORE"/>
    <property type="match status" value="1"/>
</dbReference>
<dbReference type="SMART" id="SM00437">
    <property type="entry name" value="TOP1Ac"/>
    <property type="match status" value="1"/>
</dbReference>
<feature type="domain" description="Toprim" evidence="10">
    <location>
        <begin position="3"/>
        <end position="120"/>
    </location>
</feature>
<dbReference type="EMBL" id="RSCL01000017">
    <property type="protein sequence ID" value="RUT02171.1"/>
    <property type="molecule type" value="Genomic_DNA"/>
</dbReference>
<dbReference type="CDD" id="cd00186">
    <property type="entry name" value="TOP1Ac"/>
    <property type="match status" value="1"/>
</dbReference>
<dbReference type="InterPro" id="IPR013824">
    <property type="entry name" value="Topo_IA_cen_sub1"/>
</dbReference>
<feature type="region of interest" description="Disordered" evidence="9">
    <location>
        <begin position="733"/>
        <end position="755"/>
    </location>
</feature>
<feature type="active site" description="O-(5'-phospho-DNA)-tyrosine intermediate" evidence="8">
    <location>
        <position position="314"/>
    </location>
</feature>
<dbReference type="InterPro" id="IPR006171">
    <property type="entry name" value="TOPRIM_dom"/>
</dbReference>
<keyword evidence="13" id="KW-1185">Reference proteome</keyword>
<keyword evidence="4" id="KW-0460">Magnesium</keyword>
<dbReference type="PROSITE" id="PS52039">
    <property type="entry name" value="TOPO_IA_2"/>
    <property type="match status" value="1"/>
</dbReference>
<dbReference type="SMART" id="SM00493">
    <property type="entry name" value="TOPRIM"/>
    <property type="match status" value="1"/>
</dbReference>
<dbReference type="Gene3D" id="2.70.20.10">
    <property type="entry name" value="Topoisomerase I, domain 3"/>
    <property type="match status" value="1"/>
</dbReference>
<feature type="site" description="Interaction with DNA" evidence="8">
    <location>
        <position position="33"/>
    </location>
</feature>
<evidence type="ECO:0000256" key="4">
    <source>
        <dbReference type="ARBA" id="ARBA00022842"/>
    </source>
</evidence>
<feature type="site" description="Interaction with DNA" evidence="8">
    <location>
        <position position="146"/>
    </location>
</feature>
<dbReference type="PRINTS" id="PR00417">
    <property type="entry name" value="PRTPISMRASEI"/>
</dbReference>
<dbReference type="GO" id="GO:0006265">
    <property type="term" value="P:DNA topological change"/>
    <property type="evidence" value="ECO:0007669"/>
    <property type="project" value="UniProtKB-UniRule"/>
</dbReference>
<evidence type="ECO:0000313" key="12">
    <source>
        <dbReference type="EMBL" id="RUT02171.1"/>
    </source>
</evidence>
<keyword evidence="3" id="KW-0479">Metal-binding</keyword>
<reference evidence="12" key="2">
    <citation type="journal article" date="2019" name="Genome Biol. Evol.">
        <title>Day and night: Metabolic profiles and evolutionary relationships of six axenic non-marine cyanobacteria.</title>
        <authorList>
            <person name="Will S.E."/>
            <person name="Henke P."/>
            <person name="Boedeker C."/>
            <person name="Huang S."/>
            <person name="Brinkmann H."/>
            <person name="Rohde M."/>
            <person name="Jarek M."/>
            <person name="Friedl T."/>
            <person name="Seufert S."/>
            <person name="Schumacher M."/>
            <person name="Overmann J."/>
            <person name="Neumann-Schaal M."/>
            <person name="Petersen J."/>
        </authorList>
    </citation>
    <scope>NUCLEOTIDE SEQUENCE [LARGE SCALE GENOMIC DNA]</scope>
    <source>
        <strain evidence="12">PCC 7102</strain>
    </source>
</reference>
<dbReference type="AlphaFoldDB" id="A0A433V7V9"/>
<feature type="compositionally biased region" description="Low complexity" evidence="9">
    <location>
        <begin position="657"/>
        <end position="668"/>
    </location>
</feature>
<comment type="caution">
    <text evidence="8">Lacks conserved residue(s) required for the propagation of feature annotation.</text>
</comment>
<dbReference type="InterPro" id="IPR003601">
    <property type="entry name" value="Topo_IA_2"/>
</dbReference>
<evidence type="ECO:0000256" key="9">
    <source>
        <dbReference type="SAM" id="MobiDB-lite"/>
    </source>
</evidence>
<evidence type="ECO:0000256" key="6">
    <source>
        <dbReference type="ARBA" id="ARBA00023125"/>
    </source>
</evidence>
<dbReference type="SMART" id="SM00436">
    <property type="entry name" value="TOP1Bc"/>
    <property type="match status" value="1"/>
</dbReference>
<dbReference type="InterPro" id="IPR013825">
    <property type="entry name" value="Topo_IA_cen_sub2"/>
</dbReference>
<dbReference type="NCBIfam" id="TIGR01051">
    <property type="entry name" value="topA_bact"/>
    <property type="match status" value="1"/>
</dbReference>
<feature type="compositionally biased region" description="Polar residues" evidence="9">
    <location>
        <begin position="644"/>
        <end position="656"/>
    </location>
</feature>
<dbReference type="Pfam" id="PF01751">
    <property type="entry name" value="Toprim"/>
    <property type="match status" value="1"/>
</dbReference>
<feature type="site" description="Interaction with DNA" evidence="8">
    <location>
        <position position="158"/>
    </location>
</feature>
<evidence type="ECO:0000313" key="13">
    <source>
        <dbReference type="Proteomes" id="UP000271624"/>
    </source>
</evidence>
<evidence type="ECO:0000256" key="2">
    <source>
        <dbReference type="ARBA" id="ARBA00009446"/>
    </source>
</evidence>
<dbReference type="InterPro" id="IPR013826">
    <property type="entry name" value="Topo_IA_cen_sub3"/>
</dbReference>
<dbReference type="Gene3D" id="1.10.460.10">
    <property type="entry name" value="Topoisomerase I, domain 2"/>
    <property type="match status" value="1"/>
</dbReference>
<feature type="region of interest" description="Disordered" evidence="9">
    <location>
        <begin position="337"/>
        <end position="360"/>
    </location>
</feature>
<feature type="domain" description="Topo IA-type catalytic" evidence="11">
    <location>
        <begin position="132"/>
        <end position="568"/>
    </location>
</feature>
<reference evidence="12" key="1">
    <citation type="submission" date="2018-12" db="EMBL/GenBank/DDBJ databases">
        <authorList>
            <person name="Will S."/>
            <person name="Neumann-Schaal M."/>
            <person name="Henke P."/>
        </authorList>
    </citation>
    <scope>NUCLEOTIDE SEQUENCE</scope>
    <source>
        <strain evidence="12">PCC 7102</strain>
    </source>
</reference>
<dbReference type="InterPro" id="IPR034149">
    <property type="entry name" value="TOPRIM_TopoI"/>
</dbReference>
<feature type="site" description="Interaction with DNA" evidence="8">
    <location>
        <position position="499"/>
    </location>
</feature>
<dbReference type="PROSITE" id="PS50880">
    <property type="entry name" value="TOPRIM"/>
    <property type="match status" value="1"/>
</dbReference>
<sequence length="825" mass="92697">MPKRLLVVESPGKVKKLSQILGADWIVRASCGHIRQLSDEGEDSLGFTMDDNHVKCRYIARDHQAKETIQKLKAACSQVQEVVLATDPDREGETIAWHLKEALGLREPKRVVYTEITEAAVRAAIANPRKLDLNLIGAGLCRDCLDKLVGYKGSPLVWALNNGAKSVGRVQSATLHLICQREREIQTFVPQDYWSVWVDYAEGFRAFYKALLNTQTEAPANQEDVNDDAATKNDTQVPESTRVLSEQEADRLVEEAKRHPHHVVQYEGKLNYRQPPPAFITSSLQQAAGSRLKFSPDKTMQVAQKLYEAGLITYMRTDSVMLSPEFCDSARKWLQQNDPQNVPKNTAKHRSSKTAQEGHEAIRPTDVFKPSAQIRLEVTNDEFSLYVMIWKRAIASQCSAAQLRKTLIITQSGDILWQARGQVVEFLGYARYWSNLSKDTLLPNLQQGQQLTLEDAGHEKKKTQPPPRYTEPKLVQLMERKGIGRPSTYSPTIATLKKRTYIELAKDILHPTTLGLEVDDFLQKALPDLLETEFTAKMEDVLDTIASGKQAWQRYLIDWNQNYFAPAIAKAKTVPITVSNVKNAGSTTQRNYETSRSKCPECKNNLAKIPSSKVKKKYFLKCVSGCDNVVLFWSDYSKSWEAPRSSNAETAKTDSGTKTAAKSQKSPAKAANLTKFPCPVCKKPLEEYSYTKDGQDKTMLRCSNPDSQNDSKHKDVAYFNTASGWWSPKFGELKSESNSSDGASKAKTTKTPTTGKVTKYPCPVCKKPLEEYSYTKDGQNKTMLRCSNPESRNDSKHKDAAYFNTAKGWWSPKFGELKSTKADNK</sequence>
<feature type="region of interest" description="Disordered" evidence="9">
    <location>
        <begin position="644"/>
        <end position="668"/>
    </location>
</feature>
<evidence type="ECO:0000256" key="7">
    <source>
        <dbReference type="ARBA" id="ARBA00023235"/>
    </source>
</evidence>
<comment type="similarity">
    <text evidence="2 8">Belongs to the type IA topoisomerase family.</text>
</comment>
<dbReference type="PROSITE" id="PS00396">
    <property type="entry name" value="TOPO_IA_1"/>
    <property type="match status" value="1"/>
</dbReference>
<comment type="catalytic activity">
    <reaction evidence="1 8">
        <text>ATP-independent breakage of single-stranded DNA, followed by passage and rejoining.</text>
        <dbReference type="EC" id="5.6.2.1"/>
    </reaction>
</comment>
<feature type="compositionally biased region" description="Low complexity" evidence="9">
    <location>
        <begin position="745"/>
        <end position="755"/>
    </location>
</feature>
<gene>
    <name evidence="8 12" type="primary">topA</name>
    <name evidence="12" type="ORF">DSM106972_062460</name>
</gene>
<feature type="compositionally biased region" description="Polar residues" evidence="9">
    <location>
        <begin position="232"/>
        <end position="243"/>
    </location>
</feature>
<keyword evidence="6 8" id="KW-0238">DNA-binding</keyword>
<evidence type="ECO:0000259" key="10">
    <source>
        <dbReference type="PROSITE" id="PS50880"/>
    </source>
</evidence>
<dbReference type="RefSeq" id="WP_233787044.1">
    <property type="nucleotide sequence ID" value="NZ_RSCL01000017.1"/>
</dbReference>
<dbReference type="InterPro" id="IPR003602">
    <property type="entry name" value="Topo_IA_DNA-bd_dom"/>
</dbReference>
<dbReference type="CDD" id="cd03363">
    <property type="entry name" value="TOPRIM_TopoIA_TopoI"/>
    <property type="match status" value="1"/>
</dbReference>
<dbReference type="GO" id="GO:0003677">
    <property type="term" value="F:DNA binding"/>
    <property type="evidence" value="ECO:0007669"/>
    <property type="project" value="UniProtKB-KW"/>
</dbReference>
<dbReference type="EC" id="5.6.2.1" evidence="8"/>
<dbReference type="HAMAP" id="MF_00952">
    <property type="entry name" value="Topoisom_1_prok"/>
    <property type="match status" value="1"/>
</dbReference>
<dbReference type="InterPro" id="IPR005733">
    <property type="entry name" value="TopoI_bac-type"/>
</dbReference>
<dbReference type="InterPro" id="IPR023406">
    <property type="entry name" value="Topo_IA_AS"/>
</dbReference>
<feature type="region of interest" description="Disordered" evidence="9">
    <location>
        <begin position="219"/>
        <end position="243"/>
    </location>
</feature>
<dbReference type="PANTHER" id="PTHR42785:SF1">
    <property type="entry name" value="DNA TOPOISOMERASE"/>
    <property type="match status" value="1"/>
</dbReference>
<evidence type="ECO:0000256" key="1">
    <source>
        <dbReference type="ARBA" id="ARBA00000213"/>
    </source>
</evidence>